<dbReference type="SMART" id="SM00478">
    <property type="entry name" value="ENDO3c"/>
    <property type="match status" value="1"/>
</dbReference>
<dbReference type="Gene3D" id="1.10.340.30">
    <property type="entry name" value="Hypothetical protein, domain 2"/>
    <property type="match status" value="1"/>
</dbReference>
<evidence type="ECO:0000256" key="2">
    <source>
        <dbReference type="ARBA" id="ARBA00010817"/>
    </source>
</evidence>
<keyword evidence="5" id="KW-0234">DNA repair</keyword>
<protein>
    <recommendedName>
        <fullName evidence="3">DNA-3-methyladenine glycosylase II</fullName>
        <ecNumber evidence="3">3.2.2.21</ecNumber>
    </recommendedName>
</protein>
<evidence type="ECO:0000313" key="7">
    <source>
        <dbReference type="EMBL" id="BDS14834.1"/>
    </source>
</evidence>
<evidence type="ECO:0000256" key="4">
    <source>
        <dbReference type="ARBA" id="ARBA00022763"/>
    </source>
</evidence>
<dbReference type="GO" id="GO:0032131">
    <property type="term" value="F:alkylated DNA binding"/>
    <property type="evidence" value="ECO:0007669"/>
    <property type="project" value="TreeGrafter"/>
</dbReference>
<comment type="similarity">
    <text evidence="2">Belongs to the alkylbase DNA glycosidase AlkA family.</text>
</comment>
<dbReference type="GO" id="GO:0032993">
    <property type="term" value="C:protein-DNA complex"/>
    <property type="evidence" value="ECO:0007669"/>
    <property type="project" value="TreeGrafter"/>
</dbReference>
<dbReference type="EMBL" id="AP026867">
    <property type="protein sequence ID" value="BDS14834.1"/>
    <property type="molecule type" value="Genomic_DNA"/>
</dbReference>
<dbReference type="AlphaFoldDB" id="A0A915YKE3"/>
<evidence type="ECO:0000256" key="5">
    <source>
        <dbReference type="ARBA" id="ARBA00023204"/>
    </source>
</evidence>
<dbReference type="KEGG" id="aup:AsAng_0056160"/>
<dbReference type="SUPFAM" id="SSF48150">
    <property type="entry name" value="DNA-glycosylase"/>
    <property type="match status" value="1"/>
</dbReference>
<dbReference type="Proteomes" id="UP001060919">
    <property type="component" value="Chromosome"/>
</dbReference>
<keyword evidence="4" id="KW-0227">DNA damage</keyword>
<feature type="domain" description="HhH-GPD" evidence="6">
    <location>
        <begin position="42"/>
        <end position="198"/>
    </location>
</feature>
<evidence type="ECO:0000256" key="1">
    <source>
        <dbReference type="ARBA" id="ARBA00000086"/>
    </source>
</evidence>
<name>A0A915YKE3_9BACT</name>
<evidence type="ECO:0000256" key="3">
    <source>
        <dbReference type="ARBA" id="ARBA00012000"/>
    </source>
</evidence>
<dbReference type="EC" id="3.2.2.21" evidence="3"/>
<dbReference type="FunFam" id="1.10.340.30:FF:000004">
    <property type="entry name" value="DNA-3-methyladenine glycosylase II"/>
    <property type="match status" value="1"/>
</dbReference>
<dbReference type="InterPro" id="IPR011257">
    <property type="entry name" value="DNA_glycosylase"/>
</dbReference>
<evidence type="ECO:0000313" key="8">
    <source>
        <dbReference type="Proteomes" id="UP001060919"/>
    </source>
</evidence>
<dbReference type="GO" id="GO:0043916">
    <property type="term" value="F:DNA-7-methylguanine glycosylase activity"/>
    <property type="evidence" value="ECO:0007669"/>
    <property type="project" value="TreeGrafter"/>
</dbReference>
<keyword evidence="8" id="KW-1185">Reference proteome</keyword>
<organism evidence="7 8">
    <name type="scientific">Aureispira anguillae</name>
    <dbReference type="NCBI Taxonomy" id="2864201"/>
    <lineage>
        <taxon>Bacteria</taxon>
        <taxon>Pseudomonadati</taxon>
        <taxon>Bacteroidota</taxon>
        <taxon>Saprospiria</taxon>
        <taxon>Saprospirales</taxon>
        <taxon>Saprospiraceae</taxon>
        <taxon>Aureispira</taxon>
    </lineage>
</organism>
<accession>A0A915YKE3</accession>
<dbReference type="InterPro" id="IPR003265">
    <property type="entry name" value="HhH-GPD_domain"/>
</dbReference>
<reference evidence="7" key="1">
    <citation type="submission" date="2022-09" db="EMBL/GenBank/DDBJ databases">
        <title>Aureispira anguillicida sp. nov., isolated from Leptocephalus of Japanese eel Anguilla japonica.</title>
        <authorList>
            <person name="Yuasa K."/>
            <person name="Mekata T."/>
            <person name="Ikunari K."/>
        </authorList>
    </citation>
    <scope>NUCLEOTIDE SEQUENCE</scope>
    <source>
        <strain evidence="7">EL160426</strain>
    </source>
</reference>
<dbReference type="GO" id="GO:0006285">
    <property type="term" value="P:base-excision repair, AP site formation"/>
    <property type="evidence" value="ECO:0007669"/>
    <property type="project" value="TreeGrafter"/>
</dbReference>
<dbReference type="InterPro" id="IPR051912">
    <property type="entry name" value="Alkylbase_DNA_Glycosylase/TA"/>
</dbReference>
<dbReference type="CDD" id="cd00056">
    <property type="entry name" value="ENDO3c"/>
    <property type="match status" value="1"/>
</dbReference>
<dbReference type="PANTHER" id="PTHR43003:SF5">
    <property type="entry name" value="DNA-3-METHYLADENINE GLYCOSYLASE"/>
    <property type="match status" value="1"/>
</dbReference>
<dbReference type="Gene3D" id="1.10.1670.40">
    <property type="match status" value="1"/>
</dbReference>
<dbReference type="Pfam" id="PF00730">
    <property type="entry name" value="HhH-GPD"/>
    <property type="match status" value="1"/>
</dbReference>
<gene>
    <name evidence="7" type="ORF">AsAng_0056160</name>
</gene>
<proteinExistence type="inferred from homology"/>
<evidence type="ECO:0000259" key="6">
    <source>
        <dbReference type="SMART" id="SM00478"/>
    </source>
</evidence>
<sequence>MHSKAIQVLSKDPSLKAIISKIQLPELSSSKDVYRSLLRSIVSQQLSVKAAATIHQRFLDLFDHQDPLPHLLLEKSLEELRAAGLSRQKAGYMQNIAAFALEHQFDQINWDDYTDKELVTFLTQIKGVGTWTVQMMLMFTLQRSDVFPSADLGIQQAMQKLYNIEGKGKVLISQMDKIAANWSPYRTIACRYLWQWKDL</sequence>
<dbReference type="RefSeq" id="WP_264790040.1">
    <property type="nucleotide sequence ID" value="NZ_AP026867.1"/>
</dbReference>
<comment type="catalytic activity">
    <reaction evidence="1">
        <text>Hydrolysis of alkylated DNA, releasing 3-methyladenine, 3-methylguanine, 7-methylguanine and 7-methyladenine.</text>
        <dbReference type="EC" id="3.2.2.21"/>
    </reaction>
</comment>
<dbReference type="GO" id="GO:0008725">
    <property type="term" value="F:DNA-3-methyladenine glycosylase activity"/>
    <property type="evidence" value="ECO:0007669"/>
    <property type="project" value="TreeGrafter"/>
</dbReference>
<dbReference type="GO" id="GO:0006307">
    <property type="term" value="P:DNA alkylation repair"/>
    <property type="evidence" value="ECO:0007669"/>
    <property type="project" value="TreeGrafter"/>
</dbReference>
<dbReference type="PANTHER" id="PTHR43003">
    <property type="entry name" value="DNA-3-METHYLADENINE GLYCOSYLASE"/>
    <property type="match status" value="1"/>
</dbReference>